<organism evidence="3">
    <name type="scientific">Hexamita inflata</name>
    <dbReference type="NCBI Taxonomy" id="28002"/>
    <lineage>
        <taxon>Eukaryota</taxon>
        <taxon>Metamonada</taxon>
        <taxon>Diplomonadida</taxon>
        <taxon>Hexamitidae</taxon>
        <taxon>Hexamitinae</taxon>
        <taxon>Hexamita</taxon>
    </lineage>
</organism>
<evidence type="ECO:0000313" key="5">
    <source>
        <dbReference type="Proteomes" id="UP001642409"/>
    </source>
</evidence>
<feature type="transmembrane region" description="Helical" evidence="1">
    <location>
        <begin position="36"/>
        <end position="64"/>
    </location>
</feature>
<dbReference type="PANTHER" id="PTHR43143">
    <property type="entry name" value="METALLOPHOSPHOESTERASE, CALCINEURIN SUPERFAMILY"/>
    <property type="match status" value="1"/>
</dbReference>
<dbReference type="EMBL" id="CATOUU010000228">
    <property type="protein sequence ID" value="CAI9921683.1"/>
    <property type="molecule type" value="Genomic_DNA"/>
</dbReference>
<feature type="transmembrane region" description="Helical" evidence="1">
    <location>
        <begin position="70"/>
        <end position="94"/>
    </location>
</feature>
<dbReference type="InterPro" id="IPR051918">
    <property type="entry name" value="STPP_CPPED1"/>
</dbReference>
<reference evidence="4 5" key="2">
    <citation type="submission" date="2024-07" db="EMBL/GenBank/DDBJ databases">
        <authorList>
            <person name="Akdeniz Z."/>
        </authorList>
    </citation>
    <scope>NUCLEOTIDE SEQUENCE [LARGE SCALE GENOMIC DNA]</scope>
</reference>
<dbReference type="InterPro" id="IPR029052">
    <property type="entry name" value="Metallo-depent_PP-like"/>
</dbReference>
<gene>
    <name evidence="4" type="ORF">HINF_LOCUS73899</name>
    <name evidence="3" type="ORF">HINF_LOCUS9328</name>
</gene>
<keyword evidence="1" id="KW-0812">Transmembrane</keyword>
<feature type="domain" description="Calcineurin-like phosphoesterase" evidence="2">
    <location>
        <begin position="209"/>
        <end position="374"/>
    </location>
</feature>
<protein>
    <submittedName>
        <fullName evidence="3">Alkaline phosphatase</fullName>
    </submittedName>
    <submittedName>
        <fullName evidence="4">Alkaline_phosphatase</fullName>
    </submittedName>
</protein>
<dbReference type="SUPFAM" id="SSF56300">
    <property type="entry name" value="Metallo-dependent phosphatases"/>
    <property type="match status" value="1"/>
</dbReference>
<dbReference type="Gene3D" id="3.60.21.10">
    <property type="match status" value="1"/>
</dbReference>
<proteinExistence type="predicted"/>
<feature type="transmembrane region" description="Helical" evidence="1">
    <location>
        <begin position="106"/>
        <end position="122"/>
    </location>
</feature>
<dbReference type="AlphaFoldDB" id="A0AA86NLJ1"/>
<keyword evidence="1" id="KW-0472">Membrane</keyword>
<evidence type="ECO:0000313" key="3">
    <source>
        <dbReference type="EMBL" id="CAI9921683.1"/>
    </source>
</evidence>
<keyword evidence="1" id="KW-1133">Transmembrane helix</keyword>
<reference evidence="3" key="1">
    <citation type="submission" date="2023-06" db="EMBL/GenBank/DDBJ databases">
        <authorList>
            <person name="Kurt Z."/>
        </authorList>
    </citation>
    <scope>NUCLEOTIDE SEQUENCE</scope>
</reference>
<dbReference type="Proteomes" id="UP001642409">
    <property type="component" value="Unassembled WGS sequence"/>
</dbReference>
<evidence type="ECO:0000313" key="4">
    <source>
        <dbReference type="EMBL" id="CAL6106723.1"/>
    </source>
</evidence>
<evidence type="ECO:0000256" key="1">
    <source>
        <dbReference type="SAM" id="Phobius"/>
    </source>
</evidence>
<dbReference type="Pfam" id="PF00149">
    <property type="entry name" value="Metallophos"/>
    <property type="match status" value="1"/>
</dbReference>
<evidence type="ECO:0000259" key="2">
    <source>
        <dbReference type="Pfam" id="PF00149"/>
    </source>
</evidence>
<sequence>MQNNDTIIVPASASDAVVESQIVQSHKTNKLQLCSFCFLFITSLAFILYYISTAALNFCAYVIYFNSFQFYGFAYLSTLLILLPILSVQLYKFLKHRKIPTVKFQFFQLALIIVFIVDAILFQEQFKNVSYGPLTILNGNQTHVHWYTSKKSNTILRTNEIVTNITHFSRFHNVFVNSSKFEYQIEGHGFNSSSVQNFKMNDQVKMFSVMTDIHSNNRYLSQAPTYADFMILGGDYSNGGRGHEFAKSFKGAPNIPYLMAVGNHDVLGNSKDLVLRHENFYQKVHNVGIYVLFVLKDGLISGQYVNKTRADAAIKFLEQRIEKNHDEHVFIVVHNPVYSTGNYGSSKYFTTIMEKFLDEHPRNNIRAIFTGHDHLFAAFKRNHQYIFVSGGGGGDITNMRSILQGKRAWETKTLKGPLQILNDNCLGYEHHLDSELMMTRTDVTFEPHKIKYSVVNADSQKVVHVYEQEF</sequence>
<keyword evidence="5" id="KW-1185">Reference proteome</keyword>
<dbReference type="InterPro" id="IPR004843">
    <property type="entry name" value="Calcineurin-like_PHP"/>
</dbReference>
<comment type="caution">
    <text evidence="3">The sequence shown here is derived from an EMBL/GenBank/DDBJ whole genome shotgun (WGS) entry which is preliminary data.</text>
</comment>
<dbReference type="EMBL" id="CAXDID020000615">
    <property type="protein sequence ID" value="CAL6106723.1"/>
    <property type="molecule type" value="Genomic_DNA"/>
</dbReference>
<dbReference type="PANTHER" id="PTHR43143:SF1">
    <property type="entry name" value="SERINE_THREONINE-PROTEIN PHOSPHATASE CPPED1"/>
    <property type="match status" value="1"/>
</dbReference>
<name>A0AA86NLJ1_9EUKA</name>
<accession>A0AA86NLJ1</accession>
<dbReference type="GO" id="GO:0016787">
    <property type="term" value="F:hydrolase activity"/>
    <property type="evidence" value="ECO:0007669"/>
    <property type="project" value="InterPro"/>
</dbReference>